<feature type="transmembrane region" description="Helical" evidence="1">
    <location>
        <begin position="45"/>
        <end position="62"/>
    </location>
</feature>
<feature type="transmembrane region" description="Helical" evidence="1">
    <location>
        <begin position="21"/>
        <end position="39"/>
    </location>
</feature>
<keyword evidence="1" id="KW-0472">Membrane</keyword>
<keyword evidence="3" id="KW-1185">Reference proteome</keyword>
<gene>
    <name evidence="2" type="ORF">KZO38_06500</name>
</gene>
<proteinExistence type="predicted"/>
<comment type="caution">
    <text evidence="2">The sequence shown here is derived from an EMBL/GenBank/DDBJ whole genome shotgun (WGS) entry which is preliminary data.</text>
</comment>
<feature type="transmembrane region" description="Helical" evidence="1">
    <location>
        <begin position="133"/>
        <end position="151"/>
    </location>
</feature>
<protein>
    <submittedName>
        <fullName evidence="2">Uncharacterized protein</fullName>
    </submittedName>
</protein>
<evidence type="ECO:0000256" key="1">
    <source>
        <dbReference type="SAM" id="Phobius"/>
    </source>
</evidence>
<reference evidence="2 3" key="1">
    <citation type="submission" date="2021-07" db="EMBL/GenBank/DDBJ databases">
        <title>Genomic diversity and antimicrobial resistance of Prevotella spp. isolated from chronic lung disease airways.</title>
        <authorList>
            <person name="Webb K.A."/>
            <person name="Olagoke O.S."/>
            <person name="Baird T."/>
            <person name="Neill J."/>
            <person name="Pham A."/>
            <person name="Wells T.J."/>
            <person name="Ramsay K.A."/>
            <person name="Bell S.C."/>
            <person name="Sarovich D.S."/>
            <person name="Price E.P."/>
        </authorList>
    </citation>
    <scope>NUCLEOTIDE SEQUENCE [LARGE SCALE GENOMIC DNA]</scope>
    <source>
        <strain evidence="2 3">SCHI0011.S.12</strain>
    </source>
</reference>
<feature type="transmembrane region" description="Helical" evidence="1">
    <location>
        <begin position="163"/>
        <end position="181"/>
    </location>
</feature>
<sequence length="182" mass="20918">MKWLDPNNPFDNSYYGEKRPSTWKIILFGLGLFIVFLLMFEGLARILFCSAALIFTAITVWLEHHQKRAANMLDDEFKDPVNIELANKMRERSPSFVFVFYFGLIVVAFILVASIFILMAAYSLQESEKATRYGLPFFVSSVLSIVLSTLAWKNYLKNSAKSWLMVILSWVLIGINVLLMII</sequence>
<dbReference type="Proteomes" id="UP000788426">
    <property type="component" value="Unassembled WGS sequence"/>
</dbReference>
<keyword evidence="1" id="KW-0812">Transmembrane</keyword>
<dbReference type="EMBL" id="JAHXCT010000004">
    <property type="protein sequence ID" value="MBW4769411.1"/>
    <property type="molecule type" value="Genomic_DNA"/>
</dbReference>
<evidence type="ECO:0000313" key="3">
    <source>
        <dbReference type="Proteomes" id="UP000788426"/>
    </source>
</evidence>
<keyword evidence="1" id="KW-1133">Transmembrane helix</keyword>
<name>A0ABS6YDX1_9BACT</name>
<accession>A0ABS6YDX1</accession>
<evidence type="ECO:0000313" key="2">
    <source>
        <dbReference type="EMBL" id="MBW4769411.1"/>
    </source>
</evidence>
<dbReference type="RefSeq" id="WP_219481316.1">
    <property type="nucleotide sequence ID" value="NZ_JAHXCT010000004.1"/>
</dbReference>
<organism evidence="2 3">
    <name type="scientific">Hoylesella nanceiensis</name>
    <dbReference type="NCBI Taxonomy" id="425941"/>
    <lineage>
        <taxon>Bacteria</taxon>
        <taxon>Pseudomonadati</taxon>
        <taxon>Bacteroidota</taxon>
        <taxon>Bacteroidia</taxon>
        <taxon>Bacteroidales</taxon>
        <taxon>Prevotellaceae</taxon>
        <taxon>Hoylesella</taxon>
    </lineage>
</organism>
<feature type="transmembrane region" description="Helical" evidence="1">
    <location>
        <begin position="98"/>
        <end position="121"/>
    </location>
</feature>